<keyword evidence="4" id="KW-1185">Reference proteome</keyword>
<evidence type="ECO:0000259" key="1">
    <source>
        <dbReference type="Pfam" id="PF07110"/>
    </source>
</evidence>
<dbReference type="Proteomes" id="UP000401081">
    <property type="component" value="Unassembled WGS sequence"/>
</dbReference>
<sequence>MTTVNGFKHVGLLTKKEGQSFEEFIAHWQEVHSKIALKLPGLRSYVLNPIDRRVYPDSPIDGFSELWFDSMEEAMAAFSSPVGQQAFDDVPNFAAHVAVTYITEIRKR</sequence>
<name>A0A2X3EK42_KLUCR</name>
<accession>A0A2X3EK42</accession>
<reference evidence="3 4" key="1">
    <citation type="submission" date="2019-03" db="EMBL/GenBank/DDBJ databases">
        <authorList>
            <consortium name="Pathogen Informatics"/>
        </authorList>
    </citation>
    <scope>NUCLEOTIDE SEQUENCE [LARGE SCALE GENOMIC DNA]</scope>
    <source>
        <strain evidence="3 4">NCTC12993</strain>
    </source>
</reference>
<dbReference type="EMBL" id="JAUEQX010000015">
    <property type="protein sequence ID" value="MDW3778662.1"/>
    <property type="molecule type" value="Genomic_DNA"/>
</dbReference>
<reference evidence="2" key="2">
    <citation type="journal article" date="2023" name="J Glob Antimicrob Resist">
        <title>Emergence of NDM-1 and KPC-3 carbapenemases in Kluyvera cryocrescens: Investigating genetic heterogeneity and acquisition routes of blaNDM-1 in Enterobacterales species in Portugal.</title>
        <authorList>
            <person name="Loiodice M."/>
            <person name="Ribeiro M."/>
            <person name="Peixe L."/>
            <person name="Novais A."/>
        </authorList>
    </citation>
    <scope>NUCLEOTIDE SEQUENCE</scope>
    <source>
        <strain evidence="2">K629</strain>
    </source>
</reference>
<dbReference type="EMBL" id="CAADJD010000018">
    <property type="protein sequence ID" value="VFS64353.1"/>
    <property type="molecule type" value="Genomic_DNA"/>
</dbReference>
<evidence type="ECO:0000313" key="2">
    <source>
        <dbReference type="EMBL" id="MDW3778662.1"/>
    </source>
</evidence>
<dbReference type="Proteomes" id="UP001276300">
    <property type="component" value="Unassembled WGS sequence"/>
</dbReference>
<feature type="domain" description="EthD" evidence="1">
    <location>
        <begin position="16"/>
        <end position="95"/>
    </location>
</feature>
<dbReference type="AlphaFoldDB" id="A0A2X3EK42"/>
<dbReference type="SUPFAM" id="SSF54909">
    <property type="entry name" value="Dimeric alpha+beta barrel"/>
    <property type="match status" value="1"/>
</dbReference>
<dbReference type="InterPro" id="IPR011008">
    <property type="entry name" value="Dimeric_a/b-barrel"/>
</dbReference>
<dbReference type="Gene3D" id="3.30.70.100">
    <property type="match status" value="1"/>
</dbReference>
<proteinExistence type="predicted"/>
<dbReference type="GO" id="GO:0016491">
    <property type="term" value="F:oxidoreductase activity"/>
    <property type="evidence" value="ECO:0007669"/>
    <property type="project" value="InterPro"/>
</dbReference>
<dbReference type="RefSeq" id="WP_061282955.1">
    <property type="nucleotide sequence ID" value="NZ_CP134165.1"/>
</dbReference>
<organism evidence="3 4">
    <name type="scientific">Kluyvera cryocrescens</name>
    <name type="common">Kluyvera citrophila</name>
    <dbReference type="NCBI Taxonomy" id="580"/>
    <lineage>
        <taxon>Bacteria</taxon>
        <taxon>Pseudomonadati</taxon>
        <taxon>Pseudomonadota</taxon>
        <taxon>Gammaproteobacteria</taxon>
        <taxon>Enterobacterales</taxon>
        <taxon>Enterobacteriaceae</taxon>
        <taxon>Kluyvera</taxon>
    </lineage>
</organism>
<protein>
    <submittedName>
        <fullName evidence="2">EthD family reductase</fullName>
    </submittedName>
    <submittedName>
        <fullName evidence="3">EthD protein</fullName>
    </submittedName>
</protein>
<dbReference type="NCBIfam" id="TIGR02118">
    <property type="entry name" value="EthD family reductase"/>
    <property type="match status" value="1"/>
</dbReference>
<gene>
    <name evidence="3" type="ORF">NCTC12993_03211</name>
    <name evidence="2" type="ORF">QWU01_17775</name>
</gene>
<evidence type="ECO:0000313" key="3">
    <source>
        <dbReference type="EMBL" id="VFS64353.1"/>
    </source>
</evidence>
<dbReference type="GeneID" id="99777929"/>
<dbReference type="Pfam" id="PF07110">
    <property type="entry name" value="EthD"/>
    <property type="match status" value="1"/>
</dbReference>
<evidence type="ECO:0000313" key="4">
    <source>
        <dbReference type="Proteomes" id="UP000401081"/>
    </source>
</evidence>
<dbReference type="OrthoDB" id="6369070at2"/>
<dbReference type="STRING" id="580.GCA_001266615_03873"/>
<dbReference type="InterPro" id="IPR009799">
    <property type="entry name" value="EthD_dom"/>
</dbReference>